<keyword evidence="3" id="KW-0808">Transferase</keyword>
<reference evidence="4" key="1">
    <citation type="submission" date="2016-09" db="EMBL/GenBank/DDBJ databases">
        <authorList>
            <person name="Wan X."/>
            <person name="Hou S."/>
        </authorList>
    </citation>
    <scope>NUCLEOTIDE SEQUENCE [LARGE SCALE GENOMIC DNA]</scope>
    <source>
        <strain evidence="4">KH87</strain>
    </source>
</reference>
<feature type="domain" description="Glycosyl transferase family 1" evidence="1">
    <location>
        <begin position="188"/>
        <end position="344"/>
    </location>
</feature>
<protein>
    <submittedName>
        <fullName evidence="3">Glycosyl transferase family 1</fullName>
    </submittedName>
</protein>
<dbReference type="Proteomes" id="UP000242258">
    <property type="component" value="Unassembled WGS sequence"/>
</dbReference>
<accession>A0A1E7Q4V2</accession>
<dbReference type="PANTHER" id="PTHR12526">
    <property type="entry name" value="GLYCOSYLTRANSFERASE"/>
    <property type="match status" value="1"/>
</dbReference>
<dbReference type="CDD" id="cd03808">
    <property type="entry name" value="GT4_CapM-like"/>
    <property type="match status" value="1"/>
</dbReference>
<evidence type="ECO:0000313" key="4">
    <source>
        <dbReference type="Proteomes" id="UP000242258"/>
    </source>
</evidence>
<dbReference type="STRING" id="1628148.BI198_06290"/>
<dbReference type="Pfam" id="PF00534">
    <property type="entry name" value="Glycos_transf_1"/>
    <property type="match status" value="1"/>
</dbReference>
<dbReference type="InterPro" id="IPR028098">
    <property type="entry name" value="Glyco_trans_4-like_N"/>
</dbReference>
<dbReference type="EMBL" id="MKEK01000001">
    <property type="protein sequence ID" value="OEY69224.1"/>
    <property type="molecule type" value="Genomic_DNA"/>
</dbReference>
<dbReference type="AlphaFoldDB" id="A0A1E7Q4V2"/>
<name>A0A1E7Q4V2_9GAMM</name>
<proteinExistence type="predicted"/>
<sequence length="368" mass="40593">MKLLYIVNVDWFFISHRLPIALAAIKNGYEVHIACGVTNKKSYLESLGINVHPISLSRSGTSLLSELKVLKQVWNIVNHVKPDVSHAITIKGVVYGGLVTRFLKVKMRVASISGLGYVFIDGSIKARTLKILIKKLYSFALGFDTKVIFQNRSDESIFLDNIIDKSQSIIIRGSGVDLKLLSFTPELTTKKTVMFLARLLKDKGLIEFCEAAKIVKQDLDVRFVLVGDVDFDNPNSITQRELADFVSSGAVEHWGYVANVNEVISKSHIMVLPSYREGLPKSLVEAAACGRAVITTDVPGCRDAIIPDVTGLLVPVKNIGKLAEAIIELLINDNKRLAMASAGRLLAEQAFDINDIVKKHLMIYEGQS</sequence>
<feature type="domain" description="Glycosyltransferase subfamily 4-like N-terminal" evidence="2">
    <location>
        <begin position="2"/>
        <end position="151"/>
    </location>
</feature>
<dbReference type="RefSeq" id="WP_070048790.1">
    <property type="nucleotide sequence ID" value="NZ_CBCSDO010000006.1"/>
</dbReference>
<dbReference type="SUPFAM" id="SSF53756">
    <property type="entry name" value="UDP-Glycosyltransferase/glycogen phosphorylase"/>
    <property type="match status" value="1"/>
</dbReference>
<keyword evidence="4" id="KW-1185">Reference proteome</keyword>
<dbReference type="Pfam" id="PF13477">
    <property type="entry name" value="Glyco_trans_4_2"/>
    <property type="match status" value="1"/>
</dbReference>
<dbReference type="PANTHER" id="PTHR12526:SF638">
    <property type="entry name" value="SPORE COAT PROTEIN SA"/>
    <property type="match status" value="1"/>
</dbReference>
<gene>
    <name evidence="3" type="ORF">BI198_06290</name>
</gene>
<dbReference type="Gene3D" id="3.40.50.2000">
    <property type="entry name" value="Glycogen Phosphorylase B"/>
    <property type="match status" value="2"/>
</dbReference>
<dbReference type="GO" id="GO:0016757">
    <property type="term" value="F:glycosyltransferase activity"/>
    <property type="evidence" value="ECO:0007669"/>
    <property type="project" value="TreeGrafter"/>
</dbReference>
<organism evidence="3 4">
    <name type="scientific">Rheinheimera salexigens</name>
    <dbReference type="NCBI Taxonomy" id="1628148"/>
    <lineage>
        <taxon>Bacteria</taxon>
        <taxon>Pseudomonadati</taxon>
        <taxon>Pseudomonadota</taxon>
        <taxon>Gammaproteobacteria</taxon>
        <taxon>Chromatiales</taxon>
        <taxon>Chromatiaceae</taxon>
        <taxon>Rheinheimera</taxon>
    </lineage>
</organism>
<evidence type="ECO:0000313" key="3">
    <source>
        <dbReference type="EMBL" id="OEY69224.1"/>
    </source>
</evidence>
<dbReference type="InterPro" id="IPR001296">
    <property type="entry name" value="Glyco_trans_1"/>
</dbReference>
<comment type="caution">
    <text evidence="3">The sequence shown here is derived from an EMBL/GenBank/DDBJ whole genome shotgun (WGS) entry which is preliminary data.</text>
</comment>
<dbReference type="OrthoDB" id="9775208at2"/>
<evidence type="ECO:0000259" key="1">
    <source>
        <dbReference type="Pfam" id="PF00534"/>
    </source>
</evidence>
<evidence type="ECO:0000259" key="2">
    <source>
        <dbReference type="Pfam" id="PF13477"/>
    </source>
</evidence>